<dbReference type="RefSeq" id="WP_139604560.1">
    <property type="nucleotide sequence ID" value="NZ_VDCQ01000035.1"/>
</dbReference>
<keyword evidence="2" id="KW-1185">Reference proteome</keyword>
<dbReference type="OrthoDB" id="9776406at2"/>
<dbReference type="Proteomes" id="UP000307943">
    <property type="component" value="Unassembled WGS sequence"/>
</dbReference>
<name>A0A5C4T4K2_9BACL</name>
<dbReference type="Gene3D" id="1.20.120.330">
    <property type="entry name" value="Nucleotidyltransferases domain 2"/>
    <property type="match status" value="1"/>
</dbReference>
<evidence type="ECO:0008006" key="3">
    <source>
        <dbReference type="Google" id="ProtNLM"/>
    </source>
</evidence>
<proteinExistence type="predicted"/>
<organism evidence="1 2">
    <name type="scientific">Paenibacillus hemerocallicola</name>
    <dbReference type="NCBI Taxonomy" id="1172614"/>
    <lineage>
        <taxon>Bacteria</taxon>
        <taxon>Bacillati</taxon>
        <taxon>Bacillota</taxon>
        <taxon>Bacilli</taxon>
        <taxon>Bacillales</taxon>
        <taxon>Paenibacillaceae</taxon>
        <taxon>Paenibacillus</taxon>
    </lineage>
</organism>
<dbReference type="EMBL" id="VDCQ01000035">
    <property type="protein sequence ID" value="TNJ64008.1"/>
    <property type="molecule type" value="Genomic_DNA"/>
</dbReference>
<dbReference type="Pfam" id="PF04439">
    <property type="entry name" value="Adenyl_transf"/>
    <property type="match status" value="1"/>
</dbReference>
<dbReference type="InterPro" id="IPR007530">
    <property type="entry name" value="Aminoglycoside_adenylylTfrase"/>
</dbReference>
<sequence>MDRYLEADRWGDLLSTYAGNGYPQMWKSLFTCFEMFRQSSSAVADIFGYPYPDYDRAITAYTKQQYRDKSV</sequence>
<reference evidence="1 2" key="1">
    <citation type="submission" date="2019-05" db="EMBL/GenBank/DDBJ databases">
        <title>We sequenced the genome of Paenibacillus hemerocallicola KCTC 33185 for further insight into its adaptation and study the phylogeny of Paenibacillus.</title>
        <authorList>
            <person name="Narsing Rao M.P."/>
        </authorList>
    </citation>
    <scope>NUCLEOTIDE SEQUENCE [LARGE SCALE GENOMIC DNA]</scope>
    <source>
        <strain evidence="1 2">KCTC 33185</strain>
    </source>
</reference>
<dbReference type="SUPFAM" id="SSF81631">
    <property type="entry name" value="PAP/OAS1 substrate-binding domain"/>
    <property type="match status" value="1"/>
</dbReference>
<evidence type="ECO:0000313" key="1">
    <source>
        <dbReference type="EMBL" id="TNJ64008.1"/>
    </source>
</evidence>
<comment type="caution">
    <text evidence="1">The sequence shown here is derived from an EMBL/GenBank/DDBJ whole genome shotgun (WGS) entry which is preliminary data.</text>
</comment>
<accession>A0A5C4T4K2</accession>
<protein>
    <recommendedName>
        <fullName evidence="3">Aminoglycoside 6-adenylyltransferase</fullName>
    </recommendedName>
</protein>
<dbReference type="AlphaFoldDB" id="A0A5C4T4K2"/>
<gene>
    <name evidence="1" type="ORF">FE784_22595</name>
</gene>
<evidence type="ECO:0000313" key="2">
    <source>
        <dbReference type="Proteomes" id="UP000307943"/>
    </source>
</evidence>